<keyword evidence="2" id="KW-0723">Serine/threonine-protein kinase</keyword>
<feature type="domain" description="Protein kinase" evidence="9">
    <location>
        <begin position="12"/>
        <end position="260"/>
    </location>
</feature>
<comment type="catalytic activity">
    <reaction evidence="8">
        <text>L-seryl-[protein] + ATP = O-phospho-L-seryl-[protein] + ADP + H(+)</text>
        <dbReference type="Rhea" id="RHEA:17989"/>
        <dbReference type="Rhea" id="RHEA-COMP:9863"/>
        <dbReference type="Rhea" id="RHEA-COMP:11604"/>
        <dbReference type="ChEBI" id="CHEBI:15378"/>
        <dbReference type="ChEBI" id="CHEBI:29999"/>
        <dbReference type="ChEBI" id="CHEBI:30616"/>
        <dbReference type="ChEBI" id="CHEBI:83421"/>
        <dbReference type="ChEBI" id="CHEBI:456216"/>
        <dbReference type="EC" id="2.7.11.1"/>
    </reaction>
</comment>
<evidence type="ECO:0000259" key="9">
    <source>
        <dbReference type="PROSITE" id="PS50011"/>
    </source>
</evidence>
<dbReference type="PROSITE" id="PS50011">
    <property type="entry name" value="PROTEIN_KINASE_DOM"/>
    <property type="match status" value="1"/>
</dbReference>
<dbReference type="EC" id="2.7.11.1" evidence="1"/>
<protein>
    <recommendedName>
        <fullName evidence="1">non-specific serine/threonine protein kinase</fullName>
        <ecNumber evidence="1">2.7.11.1</ecNumber>
    </recommendedName>
</protein>
<dbReference type="EMBL" id="AESD01000133">
    <property type="protein sequence ID" value="EHJ14504.1"/>
    <property type="molecule type" value="Genomic_DNA"/>
</dbReference>
<dbReference type="InterPro" id="IPR008271">
    <property type="entry name" value="Ser/Thr_kinase_AS"/>
</dbReference>
<dbReference type="CDD" id="cd14014">
    <property type="entry name" value="STKc_PknB_like"/>
    <property type="match status" value="1"/>
</dbReference>
<evidence type="ECO:0000256" key="3">
    <source>
        <dbReference type="ARBA" id="ARBA00022679"/>
    </source>
</evidence>
<dbReference type="PANTHER" id="PTHR24363:SF0">
    <property type="entry name" value="SERINE_THREONINE KINASE LIKE DOMAIN CONTAINING 1"/>
    <property type="match status" value="1"/>
</dbReference>
<dbReference type="GeneID" id="88764694"/>
<comment type="caution">
    <text evidence="10">The sequence shown here is derived from an EMBL/GenBank/DDBJ whole genome shotgun (WGS) entry which is preliminary data.</text>
</comment>
<dbReference type="SMART" id="SM00220">
    <property type="entry name" value="S_TKc"/>
    <property type="match status" value="1"/>
</dbReference>
<keyword evidence="5 10" id="KW-0418">Kinase</keyword>
<reference evidence="10 11" key="1">
    <citation type="journal article" date="2011" name="Front. Microbiol.">
        <title>Two Strains of Crocosphaera watsonii with Highly Conserved Genomes are Distinguished by Strain-Specific Features.</title>
        <authorList>
            <person name="Bench S.R."/>
            <person name="Ilikchyan I.N."/>
            <person name="Tripp H.J."/>
            <person name="Zehr J.P."/>
        </authorList>
    </citation>
    <scope>NUCLEOTIDE SEQUENCE [LARGE SCALE GENOMIC DNA]</scope>
    <source>
        <strain evidence="10 11">WH 0003</strain>
    </source>
</reference>
<comment type="catalytic activity">
    <reaction evidence="7">
        <text>L-threonyl-[protein] + ATP = O-phospho-L-threonyl-[protein] + ADP + H(+)</text>
        <dbReference type="Rhea" id="RHEA:46608"/>
        <dbReference type="Rhea" id="RHEA-COMP:11060"/>
        <dbReference type="Rhea" id="RHEA-COMP:11605"/>
        <dbReference type="ChEBI" id="CHEBI:15378"/>
        <dbReference type="ChEBI" id="CHEBI:30013"/>
        <dbReference type="ChEBI" id="CHEBI:30616"/>
        <dbReference type="ChEBI" id="CHEBI:61977"/>
        <dbReference type="ChEBI" id="CHEBI:456216"/>
        <dbReference type="EC" id="2.7.11.1"/>
    </reaction>
</comment>
<evidence type="ECO:0000256" key="1">
    <source>
        <dbReference type="ARBA" id="ARBA00012513"/>
    </source>
</evidence>
<gene>
    <name evidence="10" type="ORF">CWATWH0003_0810</name>
</gene>
<evidence type="ECO:0000256" key="2">
    <source>
        <dbReference type="ARBA" id="ARBA00022527"/>
    </source>
</evidence>
<evidence type="ECO:0000256" key="4">
    <source>
        <dbReference type="ARBA" id="ARBA00022741"/>
    </source>
</evidence>
<dbReference type="PANTHER" id="PTHR24363">
    <property type="entry name" value="SERINE/THREONINE PROTEIN KINASE"/>
    <property type="match status" value="1"/>
</dbReference>
<dbReference type="AlphaFoldDB" id="G5IZX5"/>
<dbReference type="SUPFAM" id="SSF56112">
    <property type="entry name" value="Protein kinase-like (PK-like)"/>
    <property type="match status" value="1"/>
</dbReference>
<dbReference type="PATRIC" id="fig|423471.3.peg.743"/>
<evidence type="ECO:0000256" key="7">
    <source>
        <dbReference type="ARBA" id="ARBA00047899"/>
    </source>
</evidence>
<evidence type="ECO:0000313" key="11">
    <source>
        <dbReference type="Proteomes" id="UP000003477"/>
    </source>
</evidence>
<dbReference type="Pfam" id="PF00069">
    <property type="entry name" value="Pkinase"/>
    <property type="match status" value="1"/>
</dbReference>
<dbReference type="InterPro" id="IPR011009">
    <property type="entry name" value="Kinase-like_dom_sf"/>
</dbReference>
<evidence type="ECO:0000313" key="10">
    <source>
        <dbReference type="EMBL" id="EHJ14504.1"/>
    </source>
</evidence>
<name>G5IZX5_CROWT</name>
<dbReference type="InterPro" id="IPR000719">
    <property type="entry name" value="Prot_kinase_dom"/>
</dbReference>
<keyword evidence="6" id="KW-0067">ATP-binding</keyword>
<dbReference type="RefSeq" id="WP_007309370.1">
    <property type="nucleotide sequence ID" value="NZ_AESD01000133.1"/>
</dbReference>
<keyword evidence="3" id="KW-0808">Transferase</keyword>
<sequence>MTNFPDFSAKGYQVIEQLSHNIQGGRITYKGIYIATQTPVIIKQFRFAISDDWNSYKAIEREIEVLQGLNHPGIPKYLQRFDPGNGLCLVQEYKNAQNLSISRSFSPEEIKSIVFQLLEILVYLQEERIPGIFHQDIKPENVLVDDDINVYLVDFGLARIGDNTMALSSIMGGTMGFMPPEQIRNLKPTEASDLYSLGATLICLLTKTKSVDIGSLVDFDSNKFTFKDKVSKFSFRFLQWLEKMVEPNPANRYESAKIAL</sequence>
<dbReference type="PROSITE" id="PS00108">
    <property type="entry name" value="PROTEIN_KINASE_ST"/>
    <property type="match status" value="1"/>
</dbReference>
<dbReference type="GO" id="GO:0005524">
    <property type="term" value="F:ATP binding"/>
    <property type="evidence" value="ECO:0007669"/>
    <property type="project" value="UniProtKB-KW"/>
</dbReference>
<evidence type="ECO:0000256" key="5">
    <source>
        <dbReference type="ARBA" id="ARBA00022777"/>
    </source>
</evidence>
<dbReference type="GO" id="GO:0004674">
    <property type="term" value="F:protein serine/threonine kinase activity"/>
    <property type="evidence" value="ECO:0007669"/>
    <property type="project" value="UniProtKB-KW"/>
</dbReference>
<dbReference type="Proteomes" id="UP000003477">
    <property type="component" value="Unassembled WGS sequence"/>
</dbReference>
<evidence type="ECO:0000256" key="6">
    <source>
        <dbReference type="ARBA" id="ARBA00022840"/>
    </source>
</evidence>
<evidence type="ECO:0000256" key="8">
    <source>
        <dbReference type="ARBA" id="ARBA00048679"/>
    </source>
</evidence>
<accession>G5IZX5</accession>
<organism evidence="10 11">
    <name type="scientific">Crocosphaera watsonii WH 0003</name>
    <dbReference type="NCBI Taxonomy" id="423471"/>
    <lineage>
        <taxon>Bacteria</taxon>
        <taxon>Bacillati</taxon>
        <taxon>Cyanobacteriota</taxon>
        <taxon>Cyanophyceae</taxon>
        <taxon>Oscillatoriophycideae</taxon>
        <taxon>Chroococcales</taxon>
        <taxon>Aphanothecaceae</taxon>
        <taxon>Crocosphaera</taxon>
    </lineage>
</organism>
<proteinExistence type="predicted"/>
<dbReference type="Gene3D" id="1.10.510.10">
    <property type="entry name" value="Transferase(Phosphotransferase) domain 1"/>
    <property type="match status" value="1"/>
</dbReference>
<keyword evidence="4" id="KW-0547">Nucleotide-binding</keyword>